<comment type="cofactor">
    <cofactor evidence="1">
        <name>Mg(2+)</name>
        <dbReference type="ChEBI" id="CHEBI:18420"/>
    </cofactor>
</comment>
<dbReference type="GO" id="GO:0004518">
    <property type="term" value="F:nuclease activity"/>
    <property type="evidence" value="ECO:0007669"/>
    <property type="project" value="UniProtKB-KW"/>
</dbReference>
<proteinExistence type="predicted"/>
<evidence type="ECO:0000256" key="3">
    <source>
        <dbReference type="ARBA" id="ARBA00022801"/>
    </source>
</evidence>
<dbReference type="PATRIC" id="fig|1286171.3.peg.1937"/>
<protein>
    <recommendedName>
        <fullName evidence="4">VRR-NUC domain-containing protein</fullName>
    </recommendedName>
</protein>
<dbReference type="GO" id="GO:0003676">
    <property type="term" value="F:nucleic acid binding"/>
    <property type="evidence" value="ECO:0007669"/>
    <property type="project" value="InterPro"/>
</dbReference>
<evidence type="ECO:0000313" key="5">
    <source>
        <dbReference type="EMBL" id="AHM57270.1"/>
    </source>
</evidence>
<dbReference type="InterPro" id="IPR014883">
    <property type="entry name" value="VRR_NUC"/>
</dbReference>
<dbReference type="HOGENOM" id="CLU_161041_1_0_9"/>
<dbReference type="Gene3D" id="3.40.1350.10">
    <property type="match status" value="1"/>
</dbReference>
<feature type="domain" description="VRR-NUC" evidence="4">
    <location>
        <begin position="1"/>
        <end position="81"/>
    </location>
</feature>
<dbReference type="InterPro" id="IPR011856">
    <property type="entry name" value="tRNA_endonuc-like_dom_sf"/>
</dbReference>
<dbReference type="Proteomes" id="UP000019591">
    <property type="component" value="Chromosome"/>
</dbReference>
<dbReference type="KEGG" id="eac:EAL2_c19890"/>
<sequence length="92" mass="10252">MQERHIEARLKKETERLGGIALKLVCPGMAGVPDRLVLLPGGVALFAELKAPGKKPRPLQIKRKKQLERLGFKVYVIDSYKGIEAFLREVSG</sequence>
<dbReference type="STRING" id="1286171.EAL2_c19890"/>
<dbReference type="OrthoDB" id="6706702at2"/>
<evidence type="ECO:0000256" key="1">
    <source>
        <dbReference type="ARBA" id="ARBA00001946"/>
    </source>
</evidence>
<evidence type="ECO:0000313" key="6">
    <source>
        <dbReference type="Proteomes" id="UP000019591"/>
    </source>
</evidence>
<name>W8T8R8_PEPAC</name>
<evidence type="ECO:0000259" key="4">
    <source>
        <dbReference type="SMART" id="SM00990"/>
    </source>
</evidence>
<dbReference type="SMART" id="SM00990">
    <property type="entry name" value="VRR_NUC"/>
    <property type="match status" value="1"/>
</dbReference>
<keyword evidence="3" id="KW-0378">Hydrolase</keyword>
<keyword evidence="2" id="KW-0540">Nuclease</keyword>
<dbReference type="AlphaFoldDB" id="W8T8R8"/>
<dbReference type="RefSeq" id="WP_025436213.1">
    <property type="nucleotide sequence ID" value="NZ_CP007452.1"/>
</dbReference>
<keyword evidence="6" id="KW-1185">Reference proteome</keyword>
<organism evidence="5 6">
    <name type="scientific">Peptoclostridium acidaminophilum DSM 3953</name>
    <dbReference type="NCBI Taxonomy" id="1286171"/>
    <lineage>
        <taxon>Bacteria</taxon>
        <taxon>Bacillati</taxon>
        <taxon>Bacillota</taxon>
        <taxon>Clostridia</taxon>
        <taxon>Peptostreptococcales</taxon>
        <taxon>Peptoclostridiaceae</taxon>
        <taxon>Peptoclostridium</taxon>
    </lineage>
</organism>
<evidence type="ECO:0000256" key="2">
    <source>
        <dbReference type="ARBA" id="ARBA00022722"/>
    </source>
</evidence>
<dbReference type="GO" id="GO:0016788">
    <property type="term" value="F:hydrolase activity, acting on ester bonds"/>
    <property type="evidence" value="ECO:0007669"/>
    <property type="project" value="InterPro"/>
</dbReference>
<dbReference type="EMBL" id="CP007452">
    <property type="protein sequence ID" value="AHM57270.1"/>
    <property type="molecule type" value="Genomic_DNA"/>
</dbReference>
<dbReference type="eggNOG" id="ENOG5032Y88">
    <property type="taxonomic scope" value="Bacteria"/>
</dbReference>
<accession>W8T8R8</accession>
<gene>
    <name evidence="5" type="ORF">EAL2_c19890</name>
</gene>
<reference evidence="5 6" key="1">
    <citation type="journal article" date="2014" name="Genome Announc.">
        <title>Complete Genome Sequence of Amino Acid-Utilizing Eubacterium acidaminophilum al-2 (DSM 3953).</title>
        <authorList>
            <person name="Poehlein A."/>
            <person name="Andreesen J.R."/>
            <person name="Daniel R."/>
        </authorList>
    </citation>
    <scope>NUCLEOTIDE SEQUENCE [LARGE SCALE GENOMIC DNA]</scope>
    <source>
        <strain evidence="5 6">DSM 3953</strain>
    </source>
</reference>